<dbReference type="Proteomes" id="UP001303046">
    <property type="component" value="Unassembled WGS sequence"/>
</dbReference>
<evidence type="ECO:0000313" key="2">
    <source>
        <dbReference type="EMBL" id="KAK6725458.1"/>
    </source>
</evidence>
<sequence>MFTDGKGRSSPTLEARHLAAGLIRAWSTGRTLTNGYPPDEHMGRRHHGPRYKPIPLGVRWGQRPDQLSEEALGSPHPRMAARMQITPHVLKSELSLALGSRS</sequence>
<proteinExistence type="predicted"/>
<keyword evidence="3" id="KW-1185">Reference proteome</keyword>
<evidence type="ECO:0000313" key="3">
    <source>
        <dbReference type="Proteomes" id="UP001303046"/>
    </source>
</evidence>
<evidence type="ECO:0000256" key="1">
    <source>
        <dbReference type="SAM" id="MobiDB-lite"/>
    </source>
</evidence>
<gene>
    <name evidence="2" type="primary">Necator_chrI.g153</name>
    <name evidence="2" type="ORF">RB195_004032</name>
</gene>
<comment type="caution">
    <text evidence="2">The sequence shown here is derived from an EMBL/GenBank/DDBJ whole genome shotgun (WGS) entry which is preliminary data.</text>
</comment>
<organism evidence="2 3">
    <name type="scientific">Necator americanus</name>
    <name type="common">Human hookworm</name>
    <dbReference type="NCBI Taxonomy" id="51031"/>
    <lineage>
        <taxon>Eukaryota</taxon>
        <taxon>Metazoa</taxon>
        <taxon>Ecdysozoa</taxon>
        <taxon>Nematoda</taxon>
        <taxon>Chromadorea</taxon>
        <taxon>Rhabditida</taxon>
        <taxon>Rhabditina</taxon>
        <taxon>Rhabditomorpha</taxon>
        <taxon>Strongyloidea</taxon>
        <taxon>Ancylostomatidae</taxon>
        <taxon>Bunostominae</taxon>
        <taxon>Necator</taxon>
    </lineage>
</organism>
<reference evidence="2 3" key="1">
    <citation type="submission" date="2023-08" db="EMBL/GenBank/DDBJ databases">
        <title>A Necator americanus chromosomal reference genome.</title>
        <authorList>
            <person name="Ilik V."/>
            <person name="Petrzelkova K.J."/>
            <person name="Pardy F."/>
            <person name="Fuh T."/>
            <person name="Niatou-Singa F.S."/>
            <person name="Gouil Q."/>
            <person name="Baker L."/>
            <person name="Ritchie M.E."/>
            <person name="Jex A.R."/>
            <person name="Gazzola D."/>
            <person name="Li H."/>
            <person name="Toshio Fujiwara R."/>
            <person name="Zhan B."/>
            <person name="Aroian R.V."/>
            <person name="Pafco B."/>
            <person name="Schwarz E.M."/>
        </authorList>
    </citation>
    <scope>NUCLEOTIDE SEQUENCE [LARGE SCALE GENOMIC DNA]</scope>
    <source>
        <strain evidence="2 3">Aroian</strain>
        <tissue evidence="2">Whole animal</tissue>
    </source>
</reference>
<dbReference type="EMBL" id="JAVFWL010000001">
    <property type="protein sequence ID" value="KAK6725458.1"/>
    <property type="molecule type" value="Genomic_DNA"/>
</dbReference>
<feature type="region of interest" description="Disordered" evidence="1">
    <location>
        <begin position="29"/>
        <end position="60"/>
    </location>
</feature>
<name>A0ABR1BG86_NECAM</name>
<protein>
    <submittedName>
        <fullName evidence="2">Uncharacterized protein</fullName>
    </submittedName>
</protein>
<accession>A0ABR1BG86</accession>